<evidence type="ECO:0000256" key="1">
    <source>
        <dbReference type="ARBA" id="ARBA00022741"/>
    </source>
</evidence>
<evidence type="ECO:0008006" key="8">
    <source>
        <dbReference type="Google" id="ProtNLM"/>
    </source>
</evidence>
<dbReference type="SUPFAM" id="SSF52540">
    <property type="entry name" value="P-loop containing nucleoside triphosphate hydrolases"/>
    <property type="match status" value="1"/>
</dbReference>
<dbReference type="InterPro" id="IPR022812">
    <property type="entry name" value="Dynamin"/>
</dbReference>
<proteinExistence type="predicted"/>
<dbReference type="GO" id="GO:0008017">
    <property type="term" value="F:microtubule binding"/>
    <property type="evidence" value="ECO:0007669"/>
    <property type="project" value="TreeGrafter"/>
</dbReference>
<dbReference type="Pfam" id="PF01031">
    <property type="entry name" value="Dynamin_M"/>
    <property type="match status" value="2"/>
</dbReference>
<sequence length="798" mass="88363">MSFASTVGLSEDVLAAKHVPVGGLSNPQLNHGRRRMLDLVNKLHSTGVQVDIDLPQIAVIGSQSAGKSSLIESISGITLPRAAGTCTRCPTECRLSRSDSPWKCIVSLRFITDANGQTLGQARNDPFGSIIYDKTEVEERIRRAQLAILNPQIPAKSFLSGDANDEGGIHMQGQLSFSHNSVTLQISGPDVADLSFCDLPGLIASVSSNRGSGDDIALVQSLVTAYIKKPSCIILLTVACETDFENQGAHRLAKEFDPEGRRTIGVLTKPDRIPIGEEANWLPFIRNEKETLLNNWYCVKQPSSNDLKSNPTWAHARKMENDFFASTAPWCDLDGNYQKYLRTSNLVDRLSAVLSELISKRLPQIQEELEKSIVSARGSLALLPRESSSDPRSEIAALLHTFTSDVELHVKGVSDAAQPTSGKQIGLMQAIRPAQERFRVAIRSTAPKFRPFERAEAGKKHLRAAAFLSVEDNVLPEGEISDDEDIPEEQSVTQKRKRRSSDVIYIDEVLESAHRARTRELPGNFPFVVQKTFIDSIIKEWHAPAQILCKTVHTTVLDHLQGLVEKHFAKFGQGYLEQRVKSIIQQHMKTCLERAEERIIWLLELEDLPFSLNTHYLADYKSKFFAYYKGSREEYNRADLMNAIRDYEGAVQAPTSNASGRRTTFGSAEPTGIAKILTGLAEIGVTGVKPEDLAKLLPPDRMEPALTIMADIRAYFQVAYKRFADIVPLAIDRELVRGAASDVLRVLYGGLGVNGIEGTRVCQELAQESPQVADKRVDLKKKLERLESAREELLSVGC</sequence>
<dbReference type="GO" id="GO:0003924">
    <property type="term" value="F:GTPase activity"/>
    <property type="evidence" value="ECO:0007669"/>
    <property type="project" value="InterPro"/>
</dbReference>
<evidence type="ECO:0000313" key="7">
    <source>
        <dbReference type="Proteomes" id="UP000054270"/>
    </source>
</evidence>
<dbReference type="PANTHER" id="PTHR11566:SF131">
    <property type="entry name" value="GTPASE, PUTATIVE (AFU_ORTHOLOGUE AFUA_6G07630)-RELATED"/>
    <property type="match status" value="1"/>
</dbReference>
<dbReference type="InterPro" id="IPR001401">
    <property type="entry name" value="Dynamin_GTPase"/>
</dbReference>
<dbReference type="SMART" id="SM00053">
    <property type="entry name" value="DYNc"/>
    <property type="match status" value="1"/>
</dbReference>
<dbReference type="InterPro" id="IPR027417">
    <property type="entry name" value="P-loop_NTPase"/>
</dbReference>
<dbReference type="PROSITE" id="PS51388">
    <property type="entry name" value="GED"/>
    <property type="match status" value="1"/>
</dbReference>
<dbReference type="Proteomes" id="UP000054270">
    <property type="component" value="Unassembled WGS sequence"/>
</dbReference>
<dbReference type="GO" id="GO:0005525">
    <property type="term" value="F:GTP binding"/>
    <property type="evidence" value="ECO:0007669"/>
    <property type="project" value="InterPro"/>
</dbReference>
<dbReference type="Gene3D" id="1.20.120.1240">
    <property type="entry name" value="Dynamin, middle domain"/>
    <property type="match status" value="1"/>
</dbReference>
<dbReference type="PANTHER" id="PTHR11566">
    <property type="entry name" value="DYNAMIN"/>
    <property type="match status" value="1"/>
</dbReference>
<dbReference type="InterPro" id="IPR030381">
    <property type="entry name" value="G_DYNAMIN_dom"/>
</dbReference>
<evidence type="ECO:0000313" key="6">
    <source>
        <dbReference type="EMBL" id="KJA28730.1"/>
    </source>
</evidence>
<dbReference type="GO" id="GO:0031623">
    <property type="term" value="P:receptor internalization"/>
    <property type="evidence" value="ECO:0007669"/>
    <property type="project" value="TreeGrafter"/>
</dbReference>
<dbReference type="SMART" id="SM00302">
    <property type="entry name" value="GED"/>
    <property type="match status" value="1"/>
</dbReference>
<dbReference type="InterPro" id="IPR020850">
    <property type="entry name" value="GED_dom"/>
</dbReference>
<keyword evidence="7" id="KW-1185">Reference proteome</keyword>
<evidence type="ECO:0000256" key="2">
    <source>
        <dbReference type="ARBA" id="ARBA00023134"/>
    </source>
</evidence>
<dbReference type="PROSITE" id="PS51718">
    <property type="entry name" value="G_DYNAMIN_2"/>
    <property type="match status" value="1"/>
</dbReference>
<feature type="domain" description="Dynamin-type G" evidence="5">
    <location>
        <begin position="51"/>
        <end position="363"/>
    </location>
</feature>
<dbReference type="InterPro" id="IPR045063">
    <property type="entry name" value="Dynamin_N"/>
</dbReference>
<feature type="region of interest" description="Disordered" evidence="3">
    <location>
        <begin position="478"/>
        <end position="497"/>
    </location>
</feature>
<evidence type="ECO:0000256" key="3">
    <source>
        <dbReference type="SAM" id="MobiDB-lite"/>
    </source>
</evidence>
<reference evidence="7" key="1">
    <citation type="submission" date="2014-04" db="EMBL/GenBank/DDBJ databases">
        <title>Evolutionary Origins and Diversification of the Mycorrhizal Mutualists.</title>
        <authorList>
            <consortium name="DOE Joint Genome Institute"/>
            <consortium name="Mycorrhizal Genomics Consortium"/>
            <person name="Kohler A."/>
            <person name="Kuo A."/>
            <person name="Nagy L.G."/>
            <person name="Floudas D."/>
            <person name="Copeland A."/>
            <person name="Barry K.W."/>
            <person name="Cichocki N."/>
            <person name="Veneault-Fourrey C."/>
            <person name="LaButti K."/>
            <person name="Lindquist E.A."/>
            <person name="Lipzen A."/>
            <person name="Lundell T."/>
            <person name="Morin E."/>
            <person name="Murat C."/>
            <person name="Riley R."/>
            <person name="Ohm R."/>
            <person name="Sun H."/>
            <person name="Tunlid A."/>
            <person name="Henrissat B."/>
            <person name="Grigoriev I.V."/>
            <person name="Hibbett D.S."/>
            <person name="Martin F."/>
        </authorList>
    </citation>
    <scope>NUCLEOTIDE SEQUENCE [LARGE SCALE GENOMIC DNA]</scope>
    <source>
        <strain evidence="7">FD-334 SS-4</strain>
    </source>
</reference>
<dbReference type="Pfam" id="PF00350">
    <property type="entry name" value="Dynamin_N"/>
    <property type="match status" value="1"/>
</dbReference>
<feature type="domain" description="GED" evidence="4">
    <location>
        <begin position="705"/>
        <end position="798"/>
    </location>
</feature>
<dbReference type="Gene3D" id="3.40.50.300">
    <property type="entry name" value="P-loop containing nucleotide triphosphate hydrolases"/>
    <property type="match status" value="1"/>
</dbReference>
<dbReference type="OMA" id="IMCSMPM"/>
<dbReference type="STRING" id="945553.A0A0D2QAT6"/>
<name>A0A0D2QAT6_HYPSF</name>
<dbReference type="GO" id="GO:0005737">
    <property type="term" value="C:cytoplasm"/>
    <property type="evidence" value="ECO:0007669"/>
    <property type="project" value="TreeGrafter"/>
</dbReference>
<evidence type="ECO:0000259" key="5">
    <source>
        <dbReference type="PROSITE" id="PS51718"/>
    </source>
</evidence>
<keyword evidence="2" id="KW-0342">GTP-binding</keyword>
<dbReference type="InterPro" id="IPR003130">
    <property type="entry name" value="GED"/>
</dbReference>
<keyword evidence="1" id="KW-0547">Nucleotide-binding</keyword>
<protein>
    <recommendedName>
        <fullName evidence="8">GED domain-containing protein</fullName>
    </recommendedName>
</protein>
<accession>A0A0D2QAT6</accession>
<evidence type="ECO:0000259" key="4">
    <source>
        <dbReference type="PROSITE" id="PS51388"/>
    </source>
</evidence>
<gene>
    <name evidence="6" type="ORF">HYPSUDRAFT_128335</name>
</gene>
<dbReference type="AlphaFoldDB" id="A0A0D2QAT6"/>
<organism evidence="6 7">
    <name type="scientific">Hypholoma sublateritium (strain FD-334 SS-4)</name>
    <dbReference type="NCBI Taxonomy" id="945553"/>
    <lineage>
        <taxon>Eukaryota</taxon>
        <taxon>Fungi</taxon>
        <taxon>Dikarya</taxon>
        <taxon>Basidiomycota</taxon>
        <taxon>Agaricomycotina</taxon>
        <taxon>Agaricomycetes</taxon>
        <taxon>Agaricomycetidae</taxon>
        <taxon>Agaricales</taxon>
        <taxon>Agaricineae</taxon>
        <taxon>Strophariaceae</taxon>
        <taxon>Hypholoma</taxon>
    </lineage>
</organism>
<dbReference type="InterPro" id="IPR000375">
    <property type="entry name" value="Dynamin_stalk"/>
</dbReference>
<dbReference type="PRINTS" id="PR00195">
    <property type="entry name" value="DYNAMIN"/>
</dbReference>
<dbReference type="EMBL" id="KN817520">
    <property type="protein sequence ID" value="KJA28730.1"/>
    <property type="molecule type" value="Genomic_DNA"/>
</dbReference>
<dbReference type="OrthoDB" id="5061070at2759"/>
<dbReference type="GO" id="GO:0005874">
    <property type="term" value="C:microtubule"/>
    <property type="evidence" value="ECO:0007669"/>
    <property type="project" value="TreeGrafter"/>
</dbReference>
<dbReference type="Pfam" id="PF02212">
    <property type="entry name" value="GED"/>
    <property type="match status" value="1"/>
</dbReference>
<dbReference type="CDD" id="cd08771">
    <property type="entry name" value="DLP_1"/>
    <property type="match status" value="1"/>
</dbReference>
<feature type="compositionally biased region" description="Acidic residues" evidence="3">
    <location>
        <begin position="479"/>
        <end position="488"/>
    </location>
</feature>
<dbReference type="GO" id="GO:0005886">
    <property type="term" value="C:plasma membrane"/>
    <property type="evidence" value="ECO:0007669"/>
    <property type="project" value="TreeGrafter"/>
</dbReference>